<gene>
    <name evidence="2" type="ORF">Pla52o_22290</name>
</gene>
<dbReference type="Proteomes" id="UP000316304">
    <property type="component" value="Unassembled WGS sequence"/>
</dbReference>
<organism evidence="2 3">
    <name type="scientific">Novipirellula galeiformis</name>
    <dbReference type="NCBI Taxonomy" id="2528004"/>
    <lineage>
        <taxon>Bacteria</taxon>
        <taxon>Pseudomonadati</taxon>
        <taxon>Planctomycetota</taxon>
        <taxon>Planctomycetia</taxon>
        <taxon>Pirellulales</taxon>
        <taxon>Pirellulaceae</taxon>
        <taxon>Novipirellula</taxon>
    </lineage>
</organism>
<name>A0A5C6CIZ9_9BACT</name>
<dbReference type="RefSeq" id="WP_146594509.1">
    <property type="nucleotide sequence ID" value="NZ_SJPT01000003.1"/>
</dbReference>
<evidence type="ECO:0000313" key="2">
    <source>
        <dbReference type="EMBL" id="TWU24302.1"/>
    </source>
</evidence>
<dbReference type="AlphaFoldDB" id="A0A5C6CIZ9"/>
<evidence type="ECO:0000313" key="3">
    <source>
        <dbReference type="Proteomes" id="UP000316304"/>
    </source>
</evidence>
<protein>
    <submittedName>
        <fullName evidence="2">Uncharacterized protein</fullName>
    </submittedName>
</protein>
<evidence type="ECO:0000256" key="1">
    <source>
        <dbReference type="SAM" id="MobiDB-lite"/>
    </source>
</evidence>
<feature type="region of interest" description="Disordered" evidence="1">
    <location>
        <begin position="1"/>
        <end position="29"/>
    </location>
</feature>
<reference evidence="2 3" key="1">
    <citation type="submission" date="2019-02" db="EMBL/GenBank/DDBJ databases">
        <title>Deep-cultivation of Planctomycetes and their phenomic and genomic characterization uncovers novel biology.</title>
        <authorList>
            <person name="Wiegand S."/>
            <person name="Jogler M."/>
            <person name="Boedeker C."/>
            <person name="Pinto D."/>
            <person name="Vollmers J."/>
            <person name="Rivas-Marin E."/>
            <person name="Kohn T."/>
            <person name="Peeters S.H."/>
            <person name="Heuer A."/>
            <person name="Rast P."/>
            <person name="Oberbeckmann S."/>
            <person name="Bunk B."/>
            <person name="Jeske O."/>
            <person name="Meyerdierks A."/>
            <person name="Storesund J.E."/>
            <person name="Kallscheuer N."/>
            <person name="Luecker S."/>
            <person name="Lage O.M."/>
            <person name="Pohl T."/>
            <person name="Merkel B.J."/>
            <person name="Hornburger P."/>
            <person name="Mueller R.-W."/>
            <person name="Bruemmer F."/>
            <person name="Labrenz M."/>
            <person name="Spormann A.M."/>
            <person name="Op Den Camp H."/>
            <person name="Overmann J."/>
            <person name="Amann R."/>
            <person name="Jetten M.S.M."/>
            <person name="Mascher T."/>
            <person name="Medema M.H."/>
            <person name="Devos D.P."/>
            <person name="Kaster A.-K."/>
            <person name="Ovreas L."/>
            <person name="Rohde M."/>
            <person name="Galperin M.Y."/>
            <person name="Jogler C."/>
        </authorList>
    </citation>
    <scope>NUCLEOTIDE SEQUENCE [LARGE SCALE GENOMIC DNA]</scope>
    <source>
        <strain evidence="2 3">Pla52o</strain>
    </source>
</reference>
<comment type="caution">
    <text evidence="2">The sequence shown here is derived from an EMBL/GenBank/DDBJ whole genome shotgun (WGS) entry which is preliminary data.</text>
</comment>
<accession>A0A5C6CIZ9</accession>
<dbReference type="EMBL" id="SJPT01000003">
    <property type="protein sequence ID" value="TWU24302.1"/>
    <property type="molecule type" value="Genomic_DNA"/>
</dbReference>
<proteinExistence type="predicted"/>
<keyword evidence="3" id="KW-1185">Reference proteome</keyword>
<sequence>MNESESKNLEAGGAHKHLASENSTSTNVKPKCSCRYRGFRLALYSLVAVGLLGNVAARAAPEWMGSAADFVQNHVLIGAASPTQECSGCVDECGKTTFVFEGTSGLPCSGNDSCSVDNCEGESCLDEEATGDDQAIATESDNLDETKP</sequence>